<evidence type="ECO:0000256" key="5">
    <source>
        <dbReference type="ARBA" id="ARBA00022695"/>
    </source>
</evidence>
<sequence>MGAQVEEEHEFGVNDTAADAVASKTKPINSVTDFSPELLSIYYSRLFPFELLHSWLSYDPSTLTGNTTKQLAGASILSRREFSTTVQIHGDEIYKRYQSFSTQADIATAIRKQNPLKIDIGAVFNYAPKDHKSLPGGKLQPVQRELVFDVDLTDYDPIRNCGCSGAAICGKCWKFMVMAMEVMDAGLREDFGFKHLAWIYSGRRGVHCWVCDEGAREMGNDARSSVASYFEVSLASEKNKNAHLPHPLHPMLRRAHKILEPHFISSIIPEDGHGLLATQASWTKLLLTLPEAANPVSIELEKKWRSNKHHSSPAEKWEELKAALQSFIGKSGNSKAPKNVSNSDKLKIEHWPIETVFKYTYPRLDINVSKGMNHLLKSPFCVHPKTGRVCVPINMELVQEFDPLTVPTLRQLMNELDEYAGDSVGHEWQKTSLKGAFEHFQKKFLNPMLNDVRKSQRAEREKRAAVVGDF</sequence>
<accession>A0ABD3MU83</accession>
<dbReference type="FunFam" id="3.90.920.10:FF:000003">
    <property type="entry name" value="DNA primase"/>
    <property type="match status" value="1"/>
</dbReference>
<dbReference type="NCBIfam" id="TIGR00335">
    <property type="entry name" value="primase_sml"/>
    <property type="match status" value="1"/>
</dbReference>
<evidence type="ECO:0000256" key="10">
    <source>
        <dbReference type="RuleBase" id="RU003514"/>
    </source>
</evidence>
<dbReference type="PANTHER" id="PTHR10536">
    <property type="entry name" value="DNA PRIMASE SMALL SUBUNIT"/>
    <property type="match status" value="1"/>
</dbReference>
<comment type="caution">
    <text evidence="11">The sequence shown here is derived from an EMBL/GenBank/DDBJ whole genome shotgun (WGS) entry which is preliminary data.</text>
</comment>
<comment type="similarity">
    <text evidence="1 10">Belongs to the eukaryotic-type primase small subunit family.</text>
</comment>
<keyword evidence="5" id="KW-0548">Nucleotidyltransferase</keyword>
<keyword evidence="2 10" id="KW-0240">DNA-directed RNA polymerase</keyword>
<dbReference type="GO" id="GO:0006269">
    <property type="term" value="P:DNA replication, synthesis of primer"/>
    <property type="evidence" value="ECO:0007669"/>
    <property type="project" value="UniProtKB-KW"/>
</dbReference>
<evidence type="ECO:0000256" key="4">
    <source>
        <dbReference type="ARBA" id="ARBA00022679"/>
    </source>
</evidence>
<keyword evidence="4 10" id="KW-0808">Transferase</keyword>
<dbReference type="GO" id="GO:0016779">
    <property type="term" value="F:nucleotidyltransferase activity"/>
    <property type="evidence" value="ECO:0007669"/>
    <property type="project" value="UniProtKB-KW"/>
</dbReference>
<dbReference type="GO" id="GO:0005658">
    <property type="term" value="C:alpha DNA polymerase:primase complex"/>
    <property type="evidence" value="ECO:0007669"/>
    <property type="project" value="UniProtKB-ARBA"/>
</dbReference>
<dbReference type="Gene3D" id="3.90.920.10">
    <property type="entry name" value="DNA primase, PRIM domain"/>
    <property type="match status" value="1"/>
</dbReference>
<organism evidence="11 12">
    <name type="scientific">Cyclotella atomus</name>
    <dbReference type="NCBI Taxonomy" id="382360"/>
    <lineage>
        <taxon>Eukaryota</taxon>
        <taxon>Sar</taxon>
        <taxon>Stramenopiles</taxon>
        <taxon>Ochrophyta</taxon>
        <taxon>Bacillariophyta</taxon>
        <taxon>Coscinodiscophyceae</taxon>
        <taxon>Thalassiosirophycidae</taxon>
        <taxon>Stephanodiscales</taxon>
        <taxon>Stephanodiscaceae</taxon>
        <taxon>Cyclotella</taxon>
    </lineage>
</organism>
<evidence type="ECO:0000313" key="12">
    <source>
        <dbReference type="Proteomes" id="UP001530400"/>
    </source>
</evidence>
<gene>
    <name evidence="11" type="ORF">ACHAWO_006914</name>
</gene>
<dbReference type="InterPro" id="IPR014052">
    <property type="entry name" value="DNA_primase_ssu_euk/arc"/>
</dbReference>
<reference evidence="11 12" key="1">
    <citation type="submission" date="2024-10" db="EMBL/GenBank/DDBJ databases">
        <title>Updated reference genomes for cyclostephanoid diatoms.</title>
        <authorList>
            <person name="Roberts W.R."/>
            <person name="Alverson A.J."/>
        </authorList>
    </citation>
    <scope>NUCLEOTIDE SEQUENCE [LARGE SCALE GENOMIC DNA]</scope>
    <source>
        <strain evidence="11 12">AJA010-31</strain>
    </source>
</reference>
<evidence type="ECO:0000256" key="6">
    <source>
        <dbReference type="ARBA" id="ARBA00022705"/>
    </source>
</evidence>
<keyword evidence="7" id="KW-0479">Metal-binding</keyword>
<dbReference type="CDD" id="cd04860">
    <property type="entry name" value="AE_Prim_S"/>
    <property type="match status" value="1"/>
</dbReference>
<evidence type="ECO:0000256" key="1">
    <source>
        <dbReference type="ARBA" id="ARBA00009762"/>
    </source>
</evidence>
<evidence type="ECO:0000256" key="3">
    <source>
        <dbReference type="ARBA" id="ARBA00022515"/>
    </source>
</evidence>
<dbReference type="AlphaFoldDB" id="A0ABD3MU83"/>
<dbReference type="InterPro" id="IPR002755">
    <property type="entry name" value="DNA_primase_S"/>
</dbReference>
<dbReference type="EC" id="2.7.7.-" evidence="10"/>
<protein>
    <recommendedName>
        <fullName evidence="10">DNA primase</fullName>
        <ecNumber evidence="10">2.7.7.-</ecNumber>
    </recommendedName>
</protein>
<dbReference type="SUPFAM" id="SSF56747">
    <property type="entry name" value="Prim-pol domain"/>
    <property type="match status" value="1"/>
</dbReference>
<keyword evidence="12" id="KW-1185">Reference proteome</keyword>
<evidence type="ECO:0000256" key="7">
    <source>
        <dbReference type="ARBA" id="ARBA00022723"/>
    </source>
</evidence>
<proteinExistence type="inferred from homology"/>
<name>A0ABD3MU83_9STRA</name>
<evidence type="ECO:0000256" key="2">
    <source>
        <dbReference type="ARBA" id="ARBA00022478"/>
    </source>
</evidence>
<evidence type="ECO:0000313" key="11">
    <source>
        <dbReference type="EMBL" id="KAL3767368.1"/>
    </source>
</evidence>
<evidence type="ECO:0000256" key="9">
    <source>
        <dbReference type="ARBA" id="ARBA00023163"/>
    </source>
</evidence>
<keyword evidence="3 10" id="KW-0639">Primosome</keyword>
<dbReference type="EMBL" id="JALLPJ020001368">
    <property type="protein sequence ID" value="KAL3767368.1"/>
    <property type="molecule type" value="Genomic_DNA"/>
</dbReference>
<dbReference type="GO" id="GO:0046872">
    <property type="term" value="F:metal ion binding"/>
    <property type="evidence" value="ECO:0007669"/>
    <property type="project" value="UniProtKB-KW"/>
</dbReference>
<evidence type="ECO:0000256" key="8">
    <source>
        <dbReference type="ARBA" id="ARBA00022833"/>
    </source>
</evidence>
<dbReference type="Pfam" id="PF01896">
    <property type="entry name" value="DNA_primase_S"/>
    <property type="match status" value="1"/>
</dbReference>
<keyword evidence="8" id="KW-0862">Zinc</keyword>
<keyword evidence="9" id="KW-0804">Transcription</keyword>
<dbReference type="Proteomes" id="UP001530400">
    <property type="component" value="Unassembled WGS sequence"/>
</dbReference>
<keyword evidence="6 10" id="KW-0235">DNA replication</keyword>